<name>A0A976N1X2_9VIRU</name>
<reference evidence="1" key="1">
    <citation type="submission" date="2022-02" db="EMBL/GenBank/DDBJ databases">
        <title>Towards deciphering the DNA virus diversity associated with rodent species in the families Cricetidae and Heteromyidae.</title>
        <authorList>
            <person name="Lund M."/>
            <person name="Larsen B.B."/>
            <person name="Gryseels S."/>
            <person name="Kraberger S."/>
            <person name="Rowsey D.M."/>
            <person name="Steger L."/>
            <person name="Yule K.M."/>
            <person name="Upham N.S."/>
            <person name="Worobey M."/>
            <person name="Van Doorslaer K."/>
            <person name="Varsani A."/>
        </authorList>
    </citation>
    <scope>NUCLEOTIDE SEQUENCE</scope>
    <source>
        <strain evidence="1">NeonRodF8_66</strain>
    </source>
</reference>
<dbReference type="Pfam" id="PF20577">
    <property type="entry name" value="Phage_ORF5"/>
    <property type="match status" value="1"/>
</dbReference>
<evidence type="ECO:0000313" key="1">
    <source>
        <dbReference type="EMBL" id="UPW41537.1"/>
    </source>
</evidence>
<protein>
    <submittedName>
        <fullName evidence="1">Nonstructural protein</fullName>
    </submittedName>
</protein>
<accession>A0A976N1X2</accession>
<dbReference type="EMBL" id="OM869623">
    <property type="protein sequence ID" value="UPW41537.1"/>
    <property type="molecule type" value="Genomic_DNA"/>
</dbReference>
<organism evidence="1">
    <name type="scientific">Peromfec virus RodF8_66</name>
    <dbReference type="NCBI Taxonomy" id="2929388"/>
    <lineage>
        <taxon>Viruses</taxon>
        <taxon>Monodnaviria</taxon>
        <taxon>Sangervirae</taxon>
        <taxon>Phixviricota</taxon>
        <taxon>Malgrandaviricetes</taxon>
        <taxon>Petitvirales</taxon>
        <taxon>Microviridae</taxon>
    </lineage>
</organism>
<proteinExistence type="predicted"/>
<dbReference type="InterPro" id="IPR046781">
    <property type="entry name" value="Phage_ORF5"/>
</dbReference>
<sequence>MKMLYCVYDLLAREASFLLEQPNDECAIRALRHPVLSNSQVDPNELQLYQIGVFDSSEPRIVDMVPRLVGNLGALLTAPNPAAAEHDKE</sequence>